<sequence>MFEGKYYYIIEDSGIRIGRGHAWHGRDCDARYLGELLFCTLFFEPALVALSGNNIDEAGGREGGRQKSLEVECHIVCGVDEMGAAVTMNSCIASRTERQWMEKVVPNRIARTGFLLCVLLPLITLLLASGVGADGNVTVESIILFKTHEWFGRKPTVYFQCLEEQKVYLPDVVEKNAQYSFLGQESWQPLTTLYGAKCKRCGIYEEDTVKADDTFFEWELCPKAFTSPDGRYEVIQENEFNATFICKDCIPQSTDGQAVKTESEEDEEKDEKGAGLAFLIIVLVFVVLVGLGVVAYTKWRQKQRAEQQANFIKLFEDKDDDLDELYHDHL</sequence>
<evidence type="ECO:0000259" key="2">
    <source>
        <dbReference type="Pfam" id="PF25829"/>
    </source>
</evidence>
<comment type="caution">
    <text evidence="3">The sequence shown here is derived from an EMBL/GenBank/DDBJ whole genome shotgun (WGS) entry which is preliminary data.</text>
</comment>
<evidence type="ECO:0000313" key="4">
    <source>
        <dbReference type="Proteomes" id="UP000077202"/>
    </source>
</evidence>
<keyword evidence="1" id="KW-0472">Membrane</keyword>
<dbReference type="AlphaFoldDB" id="A0A176VS29"/>
<feature type="transmembrane region" description="Helical" evidence="1">
    <location>
        <begin position="109"/>
        <end position="131"/>
    </location>
</feature>
<dbReference type="Pfam" id="PF25829">
    <property type="entry name" value="DUF7953"/>
    <property type="match status" value="1"/>
</dbReference>
<protein>
    <recommendedName>
        <fullName evidence="2">DUF7953 domain-containing protein</fullName>
    </recommendedName>
</protein>
<keyword evidence="4" id="KW-1185">Reference proteome</keyword>
<dbReference type="PANTHER" id="PTHR33780">
    <property type="entry name" value="EXPRESSED PROTEIN"/>
    <property type="match status" value="1"/>
</dbReference>
<reference evidence="3" key="1">
    <citation type="submission" date="2016-03" db="EMBL/GenBank/DDBJ databases">
        <title>Mechanisms controlling the formation of the plant cell surface in tip-growing cells are functionally conserved among land plants.</title>
        <authorList>
            <person name="Honkanen S."/>
            <person name="Jones V.A."/>
            <person name="Morieri G."/>
            <person name="Champion C."/>
            <person name="Hetherington A.J."/>
            <person name="Kelly S."/>
            <person name="Saint-Marcoux D."/>
            <person name="Proust H."/>
            <person name="Prescott H."/>
            <person name="Dolan L."/>
        </authorList>
    </citation>
    <scope>NUCLEOTIDE SEQUENCE [LARGE SCALE GENOMIC DNA]</scope>
    <source>
        <tissue evidence="3">Whole gametophyte</tissue>
    </source>
</reference>
<feature type="transmembrane region" description="Helical" evidence="1">
    <location>
        <begin position="276"/>
        <end position="296"/>
    </location>
</feature>
<name>A0A176VS29_MARPO</name>
<dbReference type="InterPro" id="IPR057713">
    <property type="entry name" value="DUF7953"/>
</dbReference>
<gene>
    <name evidence="3" type="ORF">AXG93_2079s1070</name>
</gene>
<keyword evidence="1" id="KW-1133">Transmembrane helix</keyword>
<dbReference type="EMBL" id="LVLJ01002808">
    <property type="protein sequence ID" value="OAE23659.1"/>
    <property type="molecule type" value="Genomic_DNA"/>
</dbReference>
<keyword evidence="1" id="KW-0812">Transmembrane</keyword>
<proteinExistence type="predicted"/>
<organism evidence="3 4">
    <name type="scientific">Marchantia polymorpha subsp. ruderalis</name>
    <dbReference type="NCBI Taxonomy" id="1480154"/>
    <lineage>
        <taxon>Eukaryota</taxon>
        <taxon>Viridiplantae</taxon>
        <taxon>Streptophyta</taxon>
        <taxon>Embryophyta</taxon>
        <taxon>Marchantiophyta</taxon>
        <taxon>Marchantiopsida</taxon>
        <taxon>Marchantiidae</taxon>
        <taxon>Marchantiales</taxon>
        <taxon>Marchantiaceae</taxon>
        <taxon>Marchantia</taxon>
    </lineage>
</organism>
<dbReference type="PANTHER" id="PTHR33780:SF3">
    <property type="entry name" value="EXPRESSED PROTEIN"/>
    <property type="match status" value="1"/>
</dbReference>
<accession>A0A176VS29</accession>
<evidence type="ECO:0000313" key="3">
    <source>
        <dbReference type="EMBL" id="OAE23659.1"/>
    </source>
</evidence>
<dbReference type="Proteomes" id="UP000077202">
    <property type="component" value="Unassembled WGS sequence"/>
</dbReference>
<evidence type="ECO:0000256" key="1">
    <source>
        <dbReference type="SAM" id="Phobius"/>
    </source>
</evidence>
<feature type="domain" description="DUF7953" evidence="2">
    <location>
        <begin position="136"/>
        <end position="247"/>
    </location>
</feature>